<dbReference type="PROSITE" id="PS52004">
    <property type="entry name" value="KS3_2"/>
    <property type="match status" value="1"/>
</dbReference>
<dbReference type="GO" id="GO:0008897">
    <property type="term" value="F:holo-[acyl-carrier-protein] synthase activity"/>
    <property type="evidence" value="ECO:0007669"/>
    <property type="project" value="InterPro"/>
</dbReference>
<keyword evidence="4" id="KW-0808">Transferase</keyword>
<evidence type="ECO:0000256" key="12">
    <source>
        <dbReference type="ARBA" id="ARBA00033756"/>
    </source>
</evidence>
<dbReference type="InterPro" id="IPR002539">
    <property type="entry name" value="MaoC-like_dom"/>
</dbReference>
<evidence type="ECO:0000256" key="6">
    <source>
        <dbReference type="ARBA" id="ARBA00022801"/>
    </source>
</evidence>
<dbReference type="NCBIfam" id="TIGR00556">
    <property type="entry name" value="pantethn_trn"/>
    <property type="match status" value="1"/>
</dbReference>
<dbReference type="GO" id="GO:0016787">
    <property type="term" value="F:hydrolase activity"/>
    <property type="evidence" value="ECO:0007669"/>
    <property type="project" value="UniProtKB-KW"/>
</dbReference>
<dbReference type="Gene3D" id="6.10.250.1940">
    <property type="match status" value="1"/>
</dbReference>
<comment type="subunit">
    <text evidence="12">[Alpha(6)beta(6)] hexamers of two multifunctional subunits (alpha and beta).</text>
</comment>
<dbReference type="GO" id="GO:0019171">
    <property type="term" value="F:(3R)-hydroxyacyl-[acyl-carrier-protein] dehydratase activity"/>
    <property type="evidence" value="ECO:0007669"/>
    <property type="project" value="InterPro"/>
</dbReference>
<dbReference type="InterPro" id="IPR032088">
    <property type="entry name" value="SAT"/>
</dbReference>
<keyword evidence="6" id="KW-0378">Hydrolase</keyword>
<evidence type="ECO:0000256" key="7">
    <source>
        <dbReference type="ARBA" id="ARBA00022842"/>
    </source>
</evidence>
<dbReference type="Gene3D" id="6.10.60.10">
    <property type="match status" value="1"/>
</dbReference>
<comment type="catalytic activity">
    <reaction evidence="15">
        <text>a fatty acyl-[ACP] + malonyl-[ACP] + H(+) = a 3-oxoacyl-[ACP] + holo-[ACP] + CO2</text>
        <dbReference type="Rhea" id="RHEA:22836"/>
        <dbReference type="Rhea" id="RHEA-COMP:9623"/>
        <dbReference type="Rhea" id="RHEA-COMP:9685"/>
        <dbReference type="Rhea" id="RHEA-COMP:9916"/>
        <dbReference type="Rhea" id="RHEA-COMP:14125"/>
        <dbReference type="ChEBI" id="CHEBI:15378"/>
        <dbReference type="ChEBI" id="CHEBI:16526"/>
        <dbReference type="ChEBI" id="CHEBI:64479"/>
        <dbReference type="ChEBI" id="CHEBI:78449"/>
        <dbReference type="ChEBI" id="CHEBI:78776"/>
        <dbReference type="ChEBI" id="CHEBI:138651"/>
        <dbReference type="EC" id="2.3.1.41"/>
    </reaction>
</comment>
<dbReference type="InterPro" id="IPR036291">
    <property type="entry name" value="NAD(P)-bd_dom_sf"/>
</dbReference>
<feature type="domain" description="Carrier" evidence="18">
    <location>
        <begin position="2394"/>
        <end position="2470"/>
    </location>
</feature>
<dbReference type="InterPro" id="IPR047224">
    <property type="entry name" value="FAS_alpha_su_C"/>
</dbReference>
<dbReference type="Gene3D" id="1.20.930.70">
    <property type="match status" value="1"/>
</dbReference>
<feature type="compositionally biased region" description="Polar residues" evidence="17">
    <location>
        <begin position="3590"/>
        <end position="3606"/>
    </location>
</feature>
<dbReference type="Pfam" id="PF22235">
    <property type="entry name" value="FAS1_thioest_ins"/>
    <property type="match status" value="1"/>
</dbReference>
<dbReference type="SUPFAM" id="SSF51412">
    <property type="entry name" value="Inosine monophosphate dehydrogenase (IMPDH)"/>
    <property type="match status" value="1"/>
</dbReference>
<dbReference type="InterPro" id="IPR040883">
    <property type="entry name" value="FAS_meander"/>
</dbReference>
<protein>
    <submittedName>
        <fullName evidence="20">Uncharacterized protein</fullName>
    </submittedName>
</protein>
<dbReference type="InterPro" id="IPR014030">
    <property type="entry name" value="Ketoacyl_synth_N"/>
</dbReference>
<dbReference type="FunFam" id="3.20.20.70:FF:000078">
    <property type="entry name" value="Fatty acid synthase beta subunit dehydratase"/>
    <property type="match status" value="1"/>
</dbReference>
<dbReference type="FunFam" id="3.90.470.20:FF:000005">
    <property type="entry name" value="Fatty acid synthase alpha subunit FasA"/>
    <property type="match status" value="1"/>
</dbReference>
<evidence type="ECO:0000256" key="1">
    <source>
        <dbReference type="ARBA" id="ARBA00007485"/>
    </source>
</evidence>
<dbReference type="InterPro" id="IPR020841">
    <property type="entry name" value="PKS_Beta-ketoAc_synthase_dom"/>
</dbReference>
<dbReference type="PROSITE" id="PS00606">
    <property type="entry name" value="KS3_1"/>
    <property type="match status" value="1"/>
</dbReference>
<dbReference type="InterPro" id="IPR039569">
    <property type="entry name" value="FAS1-like_DH_region"/>
</dbReference>
<dbReference type="CDD" id="cd03447">
    <property type="entry name" value="FAS_MaoC"/>
    <property type="match status" value="1"/>
</dbReference>
<organism evidence="20 21">
    <name type="scientific">Mucor plumbeus</name>
    <dbReference type="NCBI Taxonomy" id="97098"/>
    <lineage>
        <taxon>Eukaryota</taxon>
        <taxon>Fungi</taxon>
        <taxon>Fungi incertae sedis</taxon>
        <taxon>Mucoromycota</taxon>
        <taxon>Mucoromycotina</taxon>
        <taxon>Mucoromycetes</taxon>
        <taxon>Mucorales</taxon>
        <taxon>Mucorineae</taxon>
        <taxon>Mucoraceae</taxon>
        <taxon>Mucor</taxon>
    </lineage>
</organism>
<dbReference type="Gene3D" id="3.30.1120.100">
    <property type="match status" value="1"/>
</dbReference>
<feature type="region of interest" description="Disordered" evidence="17">
    <location>
        <begin position="3584"/>
        <end position="3606"/>
    </location>
</feature>
<evidence type="ECO:0000313" key="21">
    <source>
        <dbReference type="Proteomes" id="UP000650833"/>
    </source>
</evidence>
<dbReference type="GO" id="GO:0004312">
    <property type="term" value="F:fatty acid synthase activity"/>
    <property type="evidence" value="ECO:0007669"/>
    <property type="project" value="InterPro"/>
</dbReference>
<feature type="region of interest" description="Disordered" evidence="17">
    <location>
        <begin position="2837"/>
        <end position="2863"/>
    </location>
</feature>
<gene>
    <name evidence="20" type="ORF">INT46_005117</name>
</gene>
<evidence type="ECO:0000256" key="10">
    <source>
        <dbReference type="ARBA" id="ARBA00023239"/>
    </source>
</evidence>
<dbReference type="Pfam" id="PF02801">
    <property type="entry name" value="Ketoacyl-synt_C"/>
    <property type="match status" value="1"/>
</dbReference>
<dbReference type="Pfam" id="PF00109">
    <property type="entry name" value="ketoacyl-synt"/>
    <property type="match status" value="1"/>
</dbReference>
<dbReference type="Pfam" id="PF17951">
    <property type="entry name" value="FAS_meander"/>
    <property type="match status" value="1"/>
</dbReference>
<keyword evidence="8" id="KW-0521">NADP</keyword>
<dbReference type="InterPro" id="IPR008278">
    <property type="entry name" value="4-PPantetheinyl_Trfase_dom"/>
</dbReference>
<keyword evidence="9" id="KW-0560">Oxidoreductase</keyword>
<dbReference type="InterPro" id="IPR009081">
    <property type="entry name" value="PP-bd_ACP"/>
</dbReference>
<dbReference type="Gene3D" id="3.40.50.720">
    <property type="entry name" value="NAD(P)-binding Rossmann-like Domain"/>
    <property type="match status" value="1"/>
</dbReference>
<dbReference type="PRINTS" id="PR01483">
    <property type="entry name" value="FASYNTHASE"/>
</dbReference>
<dbReference type="FunFam" id="3.90.25.70:FF:000001">
    <property type="entry name" value="Fatty acid synthase subunit alpha"/>
    <property type="match status" value="1"/>
</dbReference>
<dbReference type="CDD" id="cd08950">
    <property type="entry name" value="KR_fFAS_SDR_c_like"/>
    <property type="match status" value="1"/>
</dbReference>
<dbReference type="GO" id="GO:0004321">
    <property type="term" value="F:fatty-acyl-CoA synthase activity"/>
    <property type="evidence" value="ECO:0007669"/>
    <property type="project" value="UniProtKB-EC"/>
</dbReference>
<dbReference type="InterPro" id="IPR014043">
    <property type="entry name" value="Acyl_transferase_dom"/>
</dbReference>
<dbReference type="GO" id="GO:0006633">
    <property type="term" value="P:fatty acid biosynthetic process"/>
    <property type="evidence" value="ECO:0007669"/>
    <property type="project" value="InterPro"/>
</dbReference>
<keyword evidence="5" id="KW-0479">Metal-binding</keyword>
<dbReference type="Gene3D" id="3.30.70.3330">
    <property type="match status" value="1"/>
</dbReference>
<dbReference type="GO" id="GO:0004316">
    <property type="term" value="F:3-oxoacyl-[acyl-carrier-protein] reductase (NADPH) activity"/>
    <property type="evidence" value="ECO:0007669"/>
    <property type="project" value="UniProtKB-EC"/>
</dbReference>
<dbReference type="Pfam" id="PF18325">
    <property type="entry name" value="Fas_alpha_ACP"/>
    <property type="match status" value="2"/>
</dbReference>
<evidence type="ECO:0000259" key="18">
    <source>
        <dbReference type="PROSITE" id="PS50075"/>
    </source>
</evidence>
<dbReference type="FunFam" id="3.40.366.10:FF:000006">
    <property type="entry name" value="Fatty acid synthase beta subunit dehydratase"/>
    <property type="match status" value="1"/>
</dbReference>
<dbReference type="SUPFAM" id="SSF51735">
    <property type="entry name" value="NAD(P)-binding Rossmann-fold domains"/>
    <property type="match status" value="1"/>
</dbReference>
<dbReference type="OrthoDB" id="4251012at2759"/>
<dbReference type="Pfam" id="PF01648">
    <property type="entry name" value="ACPS"/>
    <property type="match status" value="1"/>
</dbReference>
<keyword evidence="3" id="KW-0597">Phosphoprotein</keyword>
<dbReference type="Gene3D" id="6.10.250.1930">
    <property type="match status" value="1"/>
</dbReference>
<evidence type="ECO:0000256" key="17">
    <source>
        <dbReference type="SAM" id="MobiDB-lite"/>
    </source>
</evidence>
<dbReference type="Pfam" id="PF01575">
    <property type="entry name" value="MaoC_dehydratas"/>
    <property type="match status" value="1"/>
</dbReference>
<keyword evidence="2" id="KW-0596">Phosphopantetheine</keyword>
<dbReference type="Pfam" id="PF08354">
    <property type="entry name" value="Fas1-AflB-like_hel"/>
    <property type="match status" value="1"/>
</dbReference>
<dbReference type="InterPro" id="IPR003965">
    <property type="entry name" value="Fatty_acid_synthase"/>
</dbReference>
<dbReference type="SMART" id="SM00827">
    <property type="entry name" value="PKS_AT"/>
    <property type="match status" value="1"/>
</dbReference>
<keyword evidence="11" id="KW-0511">Multifunctional enzyme</keyword>
<dbReference type="InterPro" id="IPR040899">
    <property type="entry name" value="Fas_alpha_ACP"/>
</dbReference>
<keyword evidence="10" id="KW-0456">Lyase</keyword>
<dbReference type="InterPro" id="IPR041550">
    <property type="entry name" value="FASI_helical"/>
</dbReference>
<evidence type="ECO:0000256" key="4">
    <source>
        <dbReference type="ARBA" id="ARBA00022679"/>
    </source>
</evidence>
<feature type="domain" description="Carrier" evidence="18">
    <location>
        <begin position="2198"/>
        <end position="2274"/>
    </location>
</feature>
<dbReference type="Pfam" id="PF13452">
    <property type="entry name" value="FAS1_DH_region"/>
    <property type="match status" value="1"/>
</dbReference>
<dbReference type="GO" id="GO:0005835">
    <property type="term" value="C:fatty acid synthase complex"/>
    <property type="evidence" value="ECO:0007669"/>
    <property type="project" value="InterPro"/>
</dbReference>
<name>A0A8H7RRL6_9FUNG</name>
<accession>A0A8H7RRL6</accession>
<dbReference type="SUPFAM" id="SSF54637">
    <property type="entry name" value="Thioesterase/thiol ester dehydrase-isomerase"/>
    <property type="match status" value="2"/>
</dbReference>
<dbReference type="InterPro" id="IPR013565">
    <property type="entry name" value="Fas1/AflB-like_central"/>
</dbReference>
<dbReference type="Gene3D" id="3.20.20.70">
    <property type="entry name" value="Aldolase class I"/>
    <property type="match status" value="1"/>
</dbReference>
<dbReference type="InterPro" id="IPR004568">
    <property type="entry name" value="Ppantetheine-prot_Trfase_dom"/>
</dbReference>
<evidence type="ECO:0000256" key="16">
    <source>
        <dbReference type="SAM" id="Coils"/>
    </source>
</evidence>
<dbReference type="PANTHER" id="PTHR10982:SF21">
    <property type="entry name" value="FATTY ACID SYNTHASE SUBUNIT BETA"/>
    <property type="match status" value="1"/>
</dbReference>
<dbReference type="Gene3D" id="3.90.25.70">
    <property type="match status" value="1"/>
</dbReference>
<dbReference type="Gene3D" id="6.10.140.1390">
    <property type="match status" value="1"/>
</dbReference>
<dbReference type="Pfam" id="PF17828">
    <property type="entry name" value="FAS_N"/>
    <property type="match status" value="1"/>
</dbReference>
<evidence type="ECO:0000256" key="15">
    <source>
        <dbReference type="ARBA" id="ARBA00049541"/>
    </source>
</evidence>
<comment type="catalytic activity">
    <reaction evidence="14">
        <text>a (3R)-hydroxyacyl-[ACP] + NADP(+) = a 3-oxoacyl-[ACP] + NADPH + H(+)</text>
        <dbReference type="Rhea" id="RHEA:17397"/>
        <dbReference type="Rhea" id="RHEA-COMP:9916"/>
        <dbReference type="Rhea" id="RHEA-COMP:9945"/>
        <dbReference type="ChEBI" id="CHEBI:15378"/>
        <dbReference type="ChEBI" id="CHEBI:57783"/>
        <dbReference type="ChEBI" id="CHEBI:58349"/>
        <dbReference type="ChEBI" id="CHEBI:78776"/>
        <dbReference type="ChEBI" id="CHEBI:78827"/>
        <dbReference type="EC" id="1.1.1.100"/>
    </reaction>
</comment>
<dbReference type="FunFam" id="3.40.366.10:FF:000003">
    <property type="entry name" value="Fatty acid synthase subunit beta dehydratase"/>
    <property type="match status" value="1"/>
</dbReference>
<dbReference type="Pfam" id="PF16073">
    <property type="entry name" value="SAT"/>
    <property type="match status" value="1"/>
</dbReference>
<dbReference type="Gene3D" id="1.20.1050.120">
    <property type="match status" value="1"/>
</dbReference>
<proteinExistence type="inferred from homology"/>
<evidence type="ECO:0000256" key="9">
    <source>
        <dbReference type="ARBA" id="ARBA00023002"/>
    </source>
</evidence>
<dbReference type="InterPro" id="IPR041099">
    <property type="entry name" value="FAS1_N"/>
</dbReference>
<keyword evidence="21" id="KW-1185">Reference proteome</keyword>
<comment type="similarity">
    <text evidence="1">Belongs to the thiolase-like superfamily. Fungal fatty acid synthetase subunit alpha family.</text>
</comment>
<dbReference type="SUPFAM" id="SSF56214">
    <property type="entry name" value="4'-phosphopantetheinyl transferase"/>
    <property type="match status" value="1"/>
</dbReference>
<dbReference type="InterPro" id="IPR018201">
    <property type="entry name" value="Ketoacyl_synth_AS"/>
</dbReference>
<dbReference type="CDD" id="cd00828">
    <property type="entry name" value="elong_cond_enzymes"/>
    <property type="match status" value="1"/>
</dbReference>
<dbReference type="Gene3D" id="2.40.128.700">
    <property type="match status" value="1"/>
</dbReference>
<dbReference type="Gene3D" id="3.40.47.10">
    <property type="match status" value="2"/>
</dbReference>
<dbReference type="GO" id="GO:0004315">
    <property type="term" value="F:3-oxoacyl-[acyl-carrier-protein] synthase activity"/>
    <property type="evidence" value="ECO:0007669"/>
    <property type="project" value="UniProtKB-EC"/>
</dbReference>
<evidence type="ECO:0000256" key="14">
    <source>
        <dbReference type="ARBA" id="ARBA00048508"/>
    </source>
</evidence>
<feature type="domain" description="Ketosynthase family 3 (KS3)" evidence="19">
    <location>
        <begin position="3350"/>
        <end position="3888"/>
    </location>
</feature>
<dbReference type="Gene3D" id="6.20.240.10">
    <property type="match status" value="1"/>
</dbReference>
<dbReference type="InterPro" id="IPR037143">
    <property type="entry name" value="4-PPantetheinyl_Trfase_dom_sf"/>
</dbReference>
<dbReference type="Gene3D" id="6.10.140.1400">
    <property type="match status" value="1"/>
</dbReference>
<dbReference type="SUPFAM" id="SSF53901">
    <property type="entry name" value="Thiolase-like"/>
    <property type="match status" value="2"/>
</dbReference>
<dbReference type="Gene3D" id="6.10.140.1410">
    <property type="match status" value="1"/>
</dbReference>
<dbReference type="InterPro" id="IPR016039">
    <property type="entry name" value="Thiolase-like"/>
</dbReference>
<dbReference type="GO" id="GO:0004318">
    <property type="term" value="F:enoyl-[acyl-carrier-protein] reductase (NADH) activity"/>
    <property type="evidence" value="ECO:0007669"/>
    <property type="project" value="InterPro"/>
</dbReference>
<dbReference type="InterPro" id="IPR001227">
    <property type="entry name" value="Ac_transferase_dom_sf"/>
</dbReference>
<keyword evidence="7" id="KW-0460">Magnesium</keyword>
<dbReference type="Gene3D" id="3.40.366.10">
    <property type="entry name" value="Malonyl-Coenzyme A Acyl Carrier Protein, domain 2"/>
    <property type="match status" value="3"/>
</dbReference>
<dbReference type="InterPro" id="IPR029069">
    <property type="entry name" value="HotDog_dom_sf"/>
</dbReference>
<keyword evidence="16" id="KW-0175">Coiled coil</keyword>
<evidence type="ECO:0000256" key="11">
    <source>
        <dbReference type="ARBA" id="ARBA00023268"/>
    </source>
</evidence>
<dbReference type="InterPro" id="IPR016035">
    <property type="entry name" value="Acyl_Trfase/lysoPLipase"/>
</dbReference>
<feature type="compositionally biased region" description="Polar residues" evidence="17">
    <location>
        <begin position="2837"/>
        <end position="2858"/>
    </location>
</feature>
<dbReference type="FunFam" id="1.20.930.70:FF:000001">
    <property type="entry name" value="Fatty acid synthase beta subunit dehydratase"/>
    <property type="match status" value="1"/>
</dbReference>
<dbReference type="FunFam" id="3.30.70.3330:FF:000001">
    <property type="entry name" value="Fatty acid synthase subunit beta dehydratase"/>
    <property type="match status" value="1"/>
</dbReference>
<dbReference type="InterPro" id="IPR050830">
    <property type="entry name" value="Fungal_FAS"/>
</dbReference>
<evidence type="ECO:0000256" key="13">
    <source>
        <dbReference type="ARBA" id="ARBA00048237"/>
    </source>
</evidence>
<evidence type="ECO:0000256" key="8">
    <source>
        <dbReference type="ARBA" id="ARBA00022857"/>
    </source>
</evidence>
<dbReference type="GO" id="GO:0000287">
    <property type="term" value="F:magnesium ion binding"/>
    <property type="evidence" value="ECO:0007669"/>
    <property type="project" value="InterPro"/>
</dbReference>
<evidence type="ECO:0000313" key="20">
    <source>
        <dbReference type="EMBL" id="KAG2214498.1"/>
    </source>
</evidence>
<dbReference type="PROSITE" id="PS50075">
    <property type="entry name" value="CARRIER"/>
    <property type="match status" value="2"/>
</dbReference>
<dbReference type="Pfam" id="PF00698">
    <property type="entry name" value="Acyl_transf_1"/>
    <property type="match status" value="1"/>
</dbReference>
<evidence type="ECO:0000256" key="3">
    <source>
        <dbReference type="ARBA" id="ARBA00022553"/>
    </source>
</evidence>
<evidence type="ECO:0000256" key="2">
    <source>
        <dbReference type="ARBA" id="ARBA00022450"/>
    </source>
</evidence>
<reference evidence="20" key="1">
    <citation type="submission" date="2020-12" db="EMBL/GenBank/DDBJ databases">
        <title>Metabolic potential, ecology and presence of endohyphal bacteria is reflected in genomic diversity of Mucoromycotina.</title>
        <authorList>
            <person name="Muszewska A."/>
            <person name="Okrasinska A."/>
            <person name="Steczkiewicz K."/>
            <person name="Drgas O."/>
            <person name="Orlowska M."/>
            <person name="Perlinska-Lenart U."/>
            <person name="Aleksandrzak-Piekarczyk T."/>
            <person name="Szatraj K."/>
            <person name="Zielenkiewicz U."/>
            <person name="Pilsyk S."/>
            <person name="Malc E."/>
            <person name="Mieczkowski P."/>
            <person name="Kruszewska J.S."/>
            <person name="Biernat P."/>
            <person name="Pawlowska J."/>
        </authorList>
    </citation>
    <scope>NUCLEOTIDE SEQUENCE</scope>
    <source>
        <strain evidence="20">CBS 226.32</strain>
    </source>
</reference>
<dbReference type="EMBL" id="JAEPRC010000025">
    <property type="protein sequence ID" value="KAG2214498.1"/>
    <property type="molecule type" value="Genomic_DNA"/>
</dbReference>
<dbReference type="SUPFAM" id="SSF52151">
    <property type="entry name" value="FabD/lysophospholipase-like"/>
    <property type="match status" value="2"/>
</dbReference>
<feature type="coiled-coil region" evidence="16">
    <location>
        <begin position="3685"/>
        <end position="3712"/>
    </location>
</feature>
<comment type="catalytic activity">
    <reaction evidence="13">
        <text>acetyl-CoA + n malonyl-CoA + 2n NADPH + 4n H(+) = a long-chain-acyl-CoA + n CoA + n CO2 + 2n NADP(+).</text>
        <dbReference type="EC" id="2.3.1.86"/>
    </reaction>
</comment>
<dbReference type="PANTHER" id="PTHR10982">
    <property type="entry name" value="MALONYL COA-ACYL CARRIER PROTEIN TRANSACYLASE"/>
    <property type="match status" value="1"/>
</dbReference>
<dbReference type="InterPro" id="IPR014031">
    <property type="entry name" value="Ketoacyl_synth_C"/>
</dbReference>
<sequence>MNQIQQSLRPLTLKEGSIEVSVLVSANIWGFAEQLKEEFPTIENTENLSEIELAASFLEFTSDRASKEQAYSPVAKALYVNFNNLYLKDNNIHAIIKDFPLNAKKSVIKSYYSSLAQLQKNGALSARDLEPTKSALFEAAKSGDAKLFAIFGGQGNIEEYFDELVDIWETYKGIVKPFIRRMAIVLAGYAHCSESKALHSKGLNILHWLDNADVRPDNQYLISAPVSFPLIGLTQLLHYYVMLHVLGRNPAEIRDLLQGTTGHSQGIISSIVISASSTEEEFFKNTEKALGLLFWIGTRAQQEFPSFTLNPAVIEDSISNGEGNPTPMLAVTGLREAQLSKYIKQTNTHLAPERQIELTLFNGPRSFVCTGPPQSLYGLNLGLRKLKAPSGLDQSRIPYSQRKIKFSSRFLPITARFHSSYLKPTVDTILNDAKNNYLLFNASDLKIPVFATDSGKDLSSEVDLTRSLLELICERPVRWEKSITKENLTHIIDFGPGGISGIGGLTYRNKEGTGVEVILADSLEGTNKDLSYKADLFNSDIKSVKYSQNWVKLFQPKLVKTASGRIDVDTKMSRLLGKPPLMVAGMTPTTVNEKFVAAVMNAGYHIEVGGGGHFNEAVLREKVDKIMELTRPGEGITLNTIFLNVLQWGFQYPLIQVMRKEGLPMEGLCIAAGVPSIDNANEIIANLQAAGLRHLAFKPGSVDTIRQVVAIAAANPTMPIILQWTGGRAGGHHGFEDVHQPILETYASIRRQPNIVLVAGSGFGGADDTLPYITGDWSLQFDYPPMPFDGILFGSRMMVAKEGLASPDSKQAMVDTTGLADNEWEKTYKGPAGGIITVLSEMGEPIHKVATRGVRLWKELDDSIFTLPKDKRLPALLAKKDYIIKRLNADFQKVWFGENKKGEVVDLQNMTYSEVVYRLVTLLFMKIENRWIDISLRNLVGDFLRRVEERFTLKAEPSLLQNYSQLDKPVSFVEEFMAQFPEAETQLLTSEDVLHFLSLCKRPNQKPVPFIPILDKEFDIWFKKDSLWQSENLSAVVDQDVQRTCILHGPVAAKYATRTDQPVGEILDNIYHSHINSLKKRYYKNFDIPSVEYLGGLPIQETCIKGDFINSTEYIFETDSENIPPDEDWVQTIAGSSYNWLRALLTSPFIVQGKKFSENTVKRIFRPRANQKVIISCNDNKNITSVKIQDKREWSANRSVSEYVTSVQLEAKNSKIFMTMYEKRADNYIPLNLEYEYKPEFGYAPIHEVMDGRNDRIKEFYFKLWYGVDNKEDFLNLNIEETIADKGEVVKFDEIIEFCQAVGNQAEIFGDCNQKIVSAPMDFAIVVGWKAIMKGIFPKIADGDLLRLVHLGISFRMVEGAELLKVGDVVDTLAKINAIINTKSGKMIEVKGMIIRDGKPVMEVTSQSLYRGKFADFENTFENKIETPMEYKVHSNKEIAILKSKDWIHWSDIPEEHQVVAGKSLIFRLKTEIRYKNNNVYSSVKTSGTVKMQVSTKEFVEVAVIEYEAGESHGNPVTDFLKRHAQEIEQAHFFDIGGYSIMPSQSTYPSVVHAPASNEPYANISGDFNPIHVNPYFADLARLPGTITHGMWSSASTRKFVEIFAADNVPRRVVAYDVKFVGMVLPSDRLETKLYHTGMRNGRKIIKIETINQNNEKIVVGTAEVEQPITAYVFTGQGSQEKGMGMDLYDSSAVAKSIWDQADKHFMENYGFSIIEIVRNNPKEKIIHFGGPKGERIRQNYMSLLYDVVDSDGTINTLPLFPTIDEYTSFYKFVSPNGLLSATQFTQPALTLMEKAAFEDMRSKELIQSNCAFAGHSLGEYSALAAVGDILPLNSLVDVVFYRGMSMQSAVKRDSLGRSNYSMVAVNPARVSKTFSDAALRYVVDSIARRNGKVLEIVNFNVENWQYVAAGALENLDILANTLNYINVANIDLQKLTESKSFEGVKDTLNKIIDGAFEETEAKKANGRIHLERGKATIPLSGIDVPFHSSFLLGGVTPFRTFLAKKFNPSDIDVAQLKKKYIPNLVAEPFSTERSFIENVYRTTSSPRLAKVLKTWTDDKYSSPAQQQRLGYILLIELLAYQFASPVRWIETQDQLFKNYKIERLIEVGPSPTLTGMALRTLALKYQSYDNALSNRRQTLCISKDSKEIYYELESAPEESIEVAAPIAIKSAPVVVAPIATPIASSKTSAVDVSDVPVTAAEVILAIIAQKLKKPINEVSSTSSIKDLVSGKSTLQNEILGDLQKEFNNAVPEKAEELSLKDVSAALDGIFPGTLGKHTSTLIAKLISAKMPGGFTLNSSKTYLNTTYGLGAGRVEGALLVAITMEPVTRISAESDAKAWLDSVAKAYTRKAGINLSSNSSTAAVSAVAEKNMPAVPNSLASSETVTTVSDIPVSATEIVHAIIAQKLKKTVGEVPLSKSVKDLVSGKSTLQNEILGDLQKEFNNTVPEKAEESSLEEVGSLLNGTFTGTLGKHTNSLIAKLIASKMPGGFTLNDVKTYLNSSYGLGSGRTDGALLVAITMEPTTRFNTETEAKTWLDTVARAYAVKASIPLRSEFCSSSGNAIASTGNITMINNAEFDAFKAKQDALIYQQLNLYAKYVQKDIREGAKKYEDEKIVTKKLQAELDLWLAEHGDSYADGIKPAFSPLKARRYDSYWNWVRQDALEMWYEIIFGKLAIIDREVTAKCLSIMNRAHPKLIDYMRYNVEKCAGDKGETYRLAKEFGQSLIENCVSVLSEKPYYKNVAIPKGPTTTVSEKGDIKYSEVPRPGCRKLADYVQAMTAGSEVSEYSSRLKVQHDLGRIYEIIRNQSDASDTEKSAMEEYYTDILRAMSMSNTVVREQRSRSNVAGSTSSKQTSPNKSKETIPFLHLKRRSMHDPSTGWEFNSKLTTTYLNALAEMSEKGITFADKCVLLTGAGRDSIGSEIMKGLIAGGAKVIVTTSRFSRQVTEYFQDIYKTYGAKGSELILVPFNQGAKQDVDALIEYIYSPEGLNWDLDYVIPFAAIPENGRELDSIDSKAELAHRIMLTNLLRMLGNVKLQKEKIGSDTRPAQVILPLSPNHGMFGGDGLYGESKISLETLFDRWYSESWASYLVITGAVIGWTRGTGLMSTSNIVAEGVEALGVRTFSTLEMSFNLLGLLHPSITRICQKEPIYADLNGGLQFIPRLQEVTNKLRKEIRETADIRKAIDTENALDYKTIFGEEAEHNYKPHTVTPRANMKFDFPSLKPYEALKHLGYLKGMIDLDKVIVVAGMGEVSPWGNHRTRWEMEAYGKFSLEGCIELAWIMGYIKHYDGRLKNGKAYSGWVDAKSSDPVEDKDVKARYEKRILDHTGIRFIEPEIMGGYDPEKKMLMQEVVIDHDLEPFECSKDEAEHFKHQQGEKADIYESGNGSWFVVIHKGAALYVPKALRFDRLVAGQIPSGWDATRYGVPQDIIDQVDPVTVFNIVSTVEAFISAGITDPYEFFKYIHVSEMGNTTGSGVGGQAAQRGLYRERFLDQPVQKDILQESEINTMPAWINMLLLSSSGPIKTPVNACATAAVSIEMACESLLSGKAKIMIAGSSEETTEESSYEFANMKATSSAVEEIAKGRTPSEMSRPTTTTRNGFTESHGSASHILMTASTAIEIGSPIYGIIALSNTATDKEGRSVPAPGAGILTTARETQSKRASPLMNFKYRAKQIKSRRAQIKAWVESEYDDLQEELKELKISGGLAEQDVQSWLQERTTFIEQQAKRQEKEALNTFQHQFFQNDPTIAPIRGALAVYGLTIDDIGVASFHGTSTKANDKNESRVVNTQMKHLGRTKGNALLAITQKYLTGHPKGPAASWMANGMMQCLLSGIIPGNRNADNIDTLMSEFDYIIYPCRSIQTDGLKAGILKSFGFGQAGGEVLIIHPDYVLGALEENQYIEYMAKNARRYAKAYRYLHDSITGVSNFVQVKNEAPYSEDLEYTVYLNPNARTEFSKEKNSWHFTDKSANLAPPTAGDAQVTKSILESLTEQRAGKRGVGVDVELTNAVNIKNSTFIERNFTAAEIEYCQARPDPQASFTGRWSAKEAVFKAISSYGNIPSDGAGAPLKEIEIKSNQVGAPEVVLTGKAKKAAHSAGIKHINVSISHSGAYSVAVALAQ</sequence>
<comment type="caution">
    <text evidence="20">The sequence shown here is derived from an EMBL/GenBank/DDBJ whole genome shotgun (WGS) entry which is preliminary data.</text>
</comment>
<dbReference type="Pfam" id="PF18314">
    <property type="entry name" value="FAS_I_H"/>
    <property type="match status" value="1"/>
</dbReference>
<dbReference type="InterPro" id="IPR013785">
    <property type="entry name" value="Aldolase_TIM"/>
</dbReference>
<dbReference type="Proteomes" id="UP000650833">
    <property type="component" value="Unassembled WGS sequence"/>
</dbReference>
<evidence type="ECO:0000259" key="19">
    <source>
        <dbReference type="PROSITE" id="PS52004"/>
    </source>
</evidence>
<dbReference type="Gene3D" id="3.90.470.20">
    <property type="entry name" value="4'-phosphopantetheinyl transferase domain"/>
    <property type="match status" value="1"/>
</dbReference>
<dbReference type="Gene3D" id="3.10.129.10">
    <property type="entry name" value="Hotdog Thioesterase"/>
    <property type="match status" value="1"/>
</dbReference>
<evidence type="ECO:0000256" key="5">
    <source>
        <dbReference type="ARBA" id="ARBA00022723"/>
    </source>
</evidence>